<proteinExistence type="predicted"/>
<evidence type="ECO:0008006" key="4">
    <source>
        <dbReference type="Google" id="ProtNLM"/>
    </source>
</evidence>
<accession>A0A9X3XMD2</accession>
<dbReference type="InterPro" id="IPR011042">
    <property type="entry name" value="6-blade_b-propeller_TolB-like"/>
</dbReference>
<sequence>MKRFIKFLLVSIIVVTIAFGIFKVTNKYDLDILNKNIDWSISLKGCEGAKSFAFDEEGNLYLAFEDTIRVLNKDGNDELIIRESKFNILDILYYNKKLYIATDNRILEYNLDAKSYKELITDIPNNGMNKKVNLLLNNDKLYFSVGSNTNSGVVNSKGEAFDIATSSWIVTGNNYGDGKTGAFSPYSVSNEVGEKVESQKIGNAAILSYDIKTEEIKLYAHGIRNINGWDTDNEGKIKAIVGGMEDLPPRNIKDDKDYIYNLQEENWYGWPDYSGGDPITSPRFTDSVRQEFLIKNHPDKNPSAPIYQDNDVSSLQGLAIDKDGICFEKNTIVFGNNKKGFIYALSKDGVARDLVDLGDKSKIEKILFYKDSFYILDSKLGCLYNLEYNKAGKLFRLPKILWIFSIVFIIVIIICVLIKNKSKNVKINSK</sequence>
<dbReference type="EMBL" id="JAMRYU010000027">
    <property type="protein sequence ID" value="MDC4242245.1"/>
    <property type="molecule type" value="Genomic_DNA"/>
</dbReference>
<keyword evidence="3" id="KW-1185">Reference proteome</keyword>
<dbReference type="Proteomes" id="UP001141183">
    <property type="component" value="Unassembled WGS sequence"/>
</dbReference>
<evidence type="ECO:0000256" key="1">
    <source>
        <dbReference type="SAM" id="Phobius"/>
    </source>
</evidence>
<organism evidence="2 3">
    <name type="scientific">Clostridium tertium</name>
    <dbReference type="NCBI Taxonomy" id="1559"/>
    <lineage>
        <taxon>Bacteria</taxon>
        <taxon>Bacillati</taxon>
        <taxon>Bacillota</taxon>
        <taxon>Clostridia</taxon>
        <taxon>Eubacteriales</taxon>
        <taxon>Clostridiaceae</taxon>
        <taxon>Clostridium</taxon>
    </lineage>
</organism>
<feature type="transmembrane region" description="Helical" evidence="1">
    <location>
        <begin position="400"/>
        <end position="418"/>
    </location>
</feature>
<keyword evidence="1" id="KW-0472">Membrane</keyword>
<comment type="caution">
    <text evidence="2">The sequence shown here is derived from an EMBL/GenBank/DDBJ whole genome shotgun (WGS) entry which is preliminary data.</text>
</comment>
<dbReference type="SUPFAM" id="SSF50952">
    <property type="entry name" value="Soluble quinoprotein glucose dehydrogenase"/>
    <property type="match status" value="1"/>
</dbReference>
<keyword evidence="1" id="KW-1133">Transmembrane helix</keyword>
<dbReference type="InterPro" id="IPR011041">
    <property type="entry name" value="Quinoprot_gluc/sorb_DH_b-prop"/>
</dbReference>
<gene>
    <name evidence="2" type="ORF">NE398_19120</name>
</gene>
<evidence type="ECO:0000313" key="3">
    <source>
        <dbReference type="Proteomes" id="UP001141183"/>
    </source>
</evidence>
<reference evidence="2" key="1">
    <citation type="submission" date="2022-05" db="EMBL/GenBank/DDBJ databases">
        <title>Draft genome sequence of Clostridium tertium strain CP3 isolated from Peru.</title>
        <authorList>
            <person name="Hurtado R."/>
            <person name="Lima L."/>
            <person name="Sousa T."/>
            <person name="Jaiswal A.K."/>
            <person name="Tiwari S."/>
            <person name="Maturrano L."/>
            <person name="Brenig B."/>
            <person name="Azevedo V."/>
        </authorList>
    </citation>
    <scope>NUCLEOTIDE SEQUENCE</scope>
    <source>
        <strain evidence="2">CP3</strain>
    </source>
</reference>
<dbReference type="Gene3D" id="2.120.10.30">
    <property type="entry name" value="TolB, C-terminal domain"/>
    <property type="match status" value="1"/>
</dbReference>
<name>A0A9X3XMD2_9CLOT</name>
<evidence type="ECO:0000313" key="2">
    <source>
        <dbReference type="EMBL" id="MDC4242245.1"/>
    </source>
</evidence>
<protein>
    <recommendedName>
        <fullName evidence="4">Glucose/Sorbosone dehydrogenase domain-containing protein</fullName>
    </recommendedName>
</protein>
<keyword evidence="1" id="KW-0812">Transmembrane</keyword>
<dbReference type="AlphaFoldDB" id="A0A9X3XMD2"/>
<dbReference type="RefSeq" id="WP_272470709.1">
    <property type="nucleotide sequence ID" value="NZ_JAKLPG010000009.1"/>
</dbReference>